<dbReference type="HOGENOM" id="CLU_029389_6_2_1"/>
<dbReference type="InterPro" id="IPR011600">
    <property type="entry name" value="Pept_C14_caspase"/>
</dbReference>
<dbReference type="Gene3D" id="3.40.50.12660">
    <property type="match status" value="1"/>
</dbReference>
<dbReference type="GO" id="GO:0004197">
    <property type="term" value="F:cysteine-type endopeptidase activity"/>
    <property type="evidence" value="ECO:0007669"/>
    <property type="project" value="InterPro"/>
</dbReference>
<dbReference type="PANTHER" id="PTHR48104:SF30">
    <property type="entry name" value="METACASPASE-1"/>
    <property type="match status" value="1"/>
</dbReference>
<dbReference type="GO" id="GO:0006508">
    <property type="term" value="P:proteolysis"/>
    <property type="evidence" value="ECO:0007669"/>
    <property type="project" value="InterPro"/>
</dbReference>
<feature type="compositionally biased region" description="Basic and acidic residues" evidence="2">
    <location>
        <begin position="388"/>
        <end position="404"/>
    </location>
</feature>
<dbReference type="Proteomes" id="UP000054166">
    <property type="component" value="Unassembled WGS sequence"/>
</dbReference>
<protein>
    <recommendedName>
        <fullName evidence="3">Peptidase C14 caspase domain-containing protein</fullName>
    </recommendedName>
</protein>
<feature type="region of interest" description="Disordered" evidence="2">
    <location>
        <begin position="388"/>
        <end position="410"/>
    </location>
</feature>
<dbReference type="OrthoDB" id="3223806at2759"/>
<feature type="domain" description="Peptidase C14 caspase" evidence="3">
    <location>
        <begin position="61"/>
        <end position="365"/>
    </location>
</feature>
<dbReference type="PANTHER" id="PTHR48104">
    <property type="entry name" value="METACASPASE-4"/>
    <property type="match status" value="1"/>
</dbReference>
<dbReference type="EMBL" id="KN832987">
    <property type="protein sequence ID" value="KIM84443.1"/>
    <property type="molecule type" value="Genomic_DNA"/>
</dbReference>
<dbReference type="Pfam" id="PF00656">
    <property type="entry name" value="Peptidase_C14"/>
    <property type="match status" value="1"/>
</dbReference>
<dbReference type="InParanoid" id="A0A0C3BDP7"/>
<organism evidence="4 5">
    <name type="scientific">Piloderma croceum (strain F 1598)</name>
    <dbReference type="NCBI Taxonomy" id="765440"/>
    <lineage>
        <taxon>Eukaryota</taxon>
        <taxon>Fungi</taxon>
        <taxon>Dikarya</taxon>
        <taxon>Basidiomycota</taxon>
        <taxon>Agaricomycotina</taxon>
        <taxon>Agaricomycetes</taxon>
        <taxon>Agaricomycetidae</taxon>
        <taxon>Atheliales</taxon>
        <taxon>Atheliaceae</taxon>
        <taxon>Piloderma</taxon>
    </lineage>
</organism>
<dbReference type="AlphaFoldDB" id="A0A0C3BDP7"/>
<dbReference type="GO" id="GO:0005737">
    <property type="term" value="C:cytoplasm"/>
    <property type="evidence" value="ECO:0007669"/>
    <property type="project" value="TreeGrafter"/>
</dbReference>
<reference evidence="4 5" key="1">
    <citation type="submission" date="2014-04" db="EMBL/GenBank/DDBJ databases">
        <authorList>
            <consortium name="DOE Joint Genome Institute"/>
            <person name="Kuo A."/>
            <person name="Tarkka M."/>
            <person name="Buscot F."/>
            <person name="Kohler A."/>
            <person name="Nagy L.G."/>
            <person name="Floudas D."/>
            <person name="Copeland A."/>
            <person name="Barry K.W."/>
            <person name="Cichocki N."/>
            <person name="Veneault-Fourrey C."/>
            <person name="LaButti K."/>
            <person name="Lindquist E.A."/>
            <person name="Lipzen A."/>
            <person name="Lundell T."/>
            <person name="Morin E."/>
            <person name="Murat C."/>
            <person name="Sun H."/>
            <person name="Tunlid A."/>
            <person name="Henrissat B."/>
            <person name="Grigoriev I.V."/>
            <person name="Hibbett D.S."/>
            <person name="Martin F."/>
            <person name="Nordberg H.P."/>
            <person name="Cantor M.N."/>
            <person name="Hua S.X."/>
        </authorList>
    </citation>
    <scope>NUCLEOTIDE SEQUENCE [LARGE SCALE GENOMIC DNA]</scope>
    <source>
        <strain evidence="4 5">F 1598</strain>
    </source>
</reference>
<accession>A0A0C3BDP7</accession>
<evidence type="ECO:0000259" key="3">
    <source>
        <dbReference type="Pfam" id="PF00656"/>
    </source>
</evidence>
<gene>
    <name evidence="4" type="ORF">PILCRDRAFT_818001</name>
</gene>
<evidence type="ECO:0000313" key="5">
    <source>
        <dbReference type="Proteomes" id="UP000054166"/>
    </source>
</evidence>
<proteinExistence type="inferred from homology"/>
<sequence>MSLSTGQPLFCWRGYFVACWSRSKALYPSINGPTRAFHTLKAFVWAKLGRLFGRWLSPKCRKKALLIGIQYDEDPNTETLAGPHQDVLLFRQLLIGVYGYNPADIVVMLDGGQVEDSNLAPTRANILREIQNLVQDAESGDRFVFHFSGHSTQLTNKTGTEEDGMDEAIIPSDGGYLIDNLLKKHLVNPLPIGSTLIAIFDTCHSGSLLDLPHYRCNRVYVPWLSKVESSMRIQEHRRISADQMDSRQTSLNILPPTARKPTMISVKSLSVRLRSIQEEQSSDRGRQWESVLSSPVLRCSSPCPVLECDGFQLCDNHSADVPHVIALGACKDSQVAWEDQQGHSMTSVLVELLQKDPHPCLNNLMKALSHNTYETVCKLHNAWKEWQADRSKKRRTNPEPRTSQEEEEERQYEILMRQGDPLKRFQDPQLASHTKLDMDVPFTL</sequence>
<reference evidence="5" key="2">
    <citation type="submission" date="2015-01" db="EMBL/GenBank/DDBJ databases">
        <title>Evolutionary Origins and Diversification of the Mycorrhizal Mutualists.</title>
        <authorList>
            <consortium name="DOE Joint Genome Institute"/>
            <consortium name="Mycorrhizal Genomics Consortium"/>
            <person name="Kohler A."/>
            <person name="Kuo A."/>
            <person name="Nagy L.G."/>
            <person name="Floudas D."/>
            <person name="Copeland A."/>
            <person name="Barry K.W."/>
            <person name="Cichocki N."/>
            <person name="Veneault-Fourrey C."/>
            <person name="LaButti K."/>
            <person name="Lindquist E.A."/>
            <person name="Lipzen A."/>
            <person name="Lundell T."/>
            <person name="Morin E."/>
            <person name="Murat C."/>
            <person name="Riley R."/>
            <person name="Ohm R."/>
            <person name="Sun H."/>
            <person name="Tunlid A."/>
            <person name="Henrissat B."/>
            <person name="Grigoriev I.V."/>
            <person name="Hibbett D.S."/>
            <person name="Martin F."/>
        </authorList>
    </citation>
    <scope>NUCLEOTIDE SEQUENCE [LARGE SCALE GENOMIC DNA]</scope>
    <source>
        <strain evidence="5">F 1598</strain>
    </source>
</reference>
<evidence type="ECO:0000256" key="2">
    <source>
        <dbReference type="SAM" id="MobiDB-lite"/>
    </source>
</evidence>
<evidence type="ECO:0000313" key="4">
    <source>
        <dbReference type="EMBL" id="KIM84443.1"/>
    </source>
</evidence>
<comment type="similarity">
    <text evidence="1">Belongs to the peptidase C14B family.</text>
</comment>
<keyword evidence="5" id="KW-1185">Reference proteome</keyword>
<evidence type="ECO:0000256" key="1">
    <source>
        <dbReference type="ARBA" id="ARBA00009005"/>
    </source>
</evidence>
<name>A0A0C3BDP7_PILCF</name>
<dbReference type="InterPro" id="IPR050452">
    <property type="entry name" value="Metacaspase"/>
</dbReference>